<organism evidence="2 3">
    <name type="scientific">Advenella kashmirensis W13003</name>
    <dbReference type="NCBI Taxonomy" id="1424334"/>
    <lineage>
        <taxon>Bacteria</taxon>
        <taxon>Pseudomonadati</taxon>
        <taxon>Pseudomonadota</taxon>
        <taxon>Betaproteobacteria</taxon>
        <taxon>Burkholderiales</taxon>
        <taxon>Alcaligenaceae</taxon>
    </lineage>
</organism>
<sequence>MVQAGGVLVFVTALLGFSLLGIRYLYDELG</sequence>
<keyword evidence="3" id="KW-1185">Reference proteome</keyword>
<dbReference type="HOGENOM" id="CLU_3401767_0_0_4"/>
<reference evidence="2 3" key="1">
    <citation type="journal article" date="2014" name="Genome Announc.">
        <title>Draft Genome Sequence of Advenella kashmirensis Strain W13003, a Polycyclic Aromatic Hydrocarbon-Degrading Bacterium.</title>
        <authorList>
            <person name="Wang X."/>
            <person name="Jin D."/>
            <person name="Zhou L."/>
            <person name="Wu L."/>
            <person name="An W."/>
            <person name="Zhao L."/>
        </authorList>
    </citation>
    <scope>NUCLEOTIDE SEQUENCE [LARGE SCALE GENOMIC DNA]</scope>
    <source>
        <strain evidence="2 3">W13003</strain>
    </source>
</reference>
<keyword evidence="1" id="KW-0812">Transmembrane</keyword>
<dbReference type="AlphaFoldDB" id="V8QUL5"/>
<proteinExistence type="predicted"/>
<protein>
    <submittedName>
        <fullName evidence="2">Uncharacterized protein</fullName>
    </submittedName>
</protein>
<gene>
    <name evidence="2" type="ORF">W822_05685</name>
</gene>
<evidence type="ECO:0000313" key="3">
    <source>
        <dbReference type="Proteomes" id="UP000018733"/>
    </source>
</evidence>
<evidence type="ECO:0000256" key="1">
    <source>
        <dbReference type="SAM" id="Phobius"/>
    </source>
</evidence>
<keyword evidence="1" id="KW-1133">Transmembrane helix</keyword>
<evidence type="ECO:0000313" key="2">
    <source>
        <dbReference type="EMBL" id="ETF03626.1"/>
    </source>
</evidence>
<dbReference type="Proteomes" id="UP000018733">
    <property type="component" value="Unassembled WGS sequence"/>
</dbReference>
<name>V8QUL5_9BURK</name>
<comment type="caution">
    <text evidence="2">The sequence shown here is derived from an EMBL/GenBank/DDBJ whole genome shotgun (WGS) entry which is preliminary data.</text>
</comment>
<dbReference type="EMBL" id="AYXT01000002">
    <property type="protein sequence ID" value="ETF03626.1"/>
    <property type="molecule type" value="Genomic_DNA"/>
</dbReference>
<accession>V8QUL5</accession>
<keyword evidence="1" id="KW-0472">Membrane</keyword>
<feature type="transmembrane region" description="Helical" evidence="1">
    <location>
        <begin position="6"/>
        <end position="26"/>
    </location>
</feature>